<keyword evidence="1" id="KW-0812">Transmembrane</keyword>
<dbReference type="RefSeq" id="WP_342112438.1">
    <property type="nucleotide sequence ID" value="NZ_JBCAUN010000001.1"/>
</dbReference>
<accession>A0ABU9W1R3</accession>
<name>A0ABU9W1R3_9MICO</name>
<dbReference type="EMBL" id="JBCLVG010000001">
    <property type="protein sequence ID" value="MEN1945942.1"/>
    <property type="molecule type" value="Genomic_DNA"/>
</dbReference>
<feature type="transmembrane region" description="Helical" evidence="1">
    <location>
        <begin position="109"/>
        <end position="130"/>
    </location>
</feature>
<proteinExistence type="predicted"/>
<evidence type="ECO:0000313" key="2">
    <source>
        <dbReference type="EMBL" id="MEN1945942.1"/>
    </source>
</evidence>
<evidence type="ECO:0000256" key="1">
    <source>
        <dbReference type="SAM" id="Phobius"/>
    </source>
</evidence>
<dbReference type="Proteomes" id="UP001425155">
    <property type="component" value="Unassembled WGS sequence"/>
</dbReference>
<gene>
    <name evidence="2" type="ORF">WJX64_05235</name>
</gene>
<organism evidence="2 3">
    <name type="scientific">Leifsonia stereocauli</name>
    <dbReference type="NCBI Taxonomy" id="3134136"/>
    <lineage>
        <taxon>Bacteria</taxon>
        <taxon>Bacillati</taxon>
        <taxon>Actinomycetota</taxon>
        <taxon>Actinomycetes</taxon>
        <taxon>Micrococcales</taxon>
        <taxon>Microbacteriaceae</taxon>
        <taxon>Leifsonia</taxon>
    </lineage>
</organism>
<reference evidence="2 3" key="1">
    <citation type="submission" date="2024-03" db="EMBL/GenBank/DDBJ databases">
        <title>YIM 134122 draft genome.</title>
        <authorList>
            <person name="Zuo S."/>
            <person name="Xiong L."/>
        </authorList>
    </citation>
    <scope>NUCLEOTIDE SEQUENCE [LARGE SCALE GENOMIC DNA]</scope>
    <source>
        <strain evidence="2 3">YIM 134122</strain>
    </source>
</reference>
<evidence type="ECO:0000313" key="3">
    <source>
        <dbReference type="Proteomes" id="UP001425155"/>
    </source>
</evidence>
<keyword evidence="3" id="KW-1185">Reference proteome</keyword>
<keyword evidence="1" id="KW-1133">Transmembrane helix</keyword>
<keyword evidence="1" id="KW-0472">Membrane</keyword>
<comment type="caution">
    <text evidence="2">The sequence shown here is derived from an EMBL/GenBank/DDBJ whole genome shotgun (WGS) entry which is preliminary data.</text>
</comment>
<sequence>MTFSDLAPGETRTKVEAVTLERDSTIEAAEWEERTGLLADSPLGMTACRGEACVDAATFVATAMTAGTIEVRVTVTVADDAPPAASGTALGRLTFVAADDELASTGVGFSPWVIGGGVLVIIGILLALTARGRPARGAP</sequence>
<protein>
    <submittedName>
        <fullName evidence="2">Uncharacterized protein</fullName>
    </submittedName>
</protein>